<sequence length="33" mass="3674">MNSLDQTGGNSEQLDGITNLSRRGDEVIEYIFT</sequence>
<evidence type="ECO:0000313" key="1">
    <source>
        <dbReference type="EMBL" id="AGL62329.1"/>
    </source>
</evidence>
<dbReference type="EMBL" id="CP005957">
    <property type="protein sequence ID" value="AGL62329.1"/>
    <property type="molecule type" value="Genomic_DNA"/>
</dbReference>
<reference evidence="1 2" key="1">
    <citation type="journal article" date="2013" name="Nat. Biotechnol.">
        <title>Genome sequences of rare, uncultured bacteria obtained by differential coverage binning of multiple metagenomes.</title>
        <authorList>
            <person name="Albertsen M."/>
            <person name="Hugenholtz P."/>
            <person name="Skarshewski A."/>
            <person name="Nielsen K.L."/>
            <person name="Tyson G.W."/>
            <person name="Nielsen P.H."/>
        </authorList>
    </citation>
    <scope>NUCLEOTIDE SEQUENCE [LARGE SCALE GENOMIC DNA]</scope>
    <source>
        <strain evidence="1">TM71</strain>
    </source>
</reference>
<dbReference type="KEGG" id="saal:L336_0626"/>
<name>R4PN24_9BACT</name>
<dbReference type="STRING" id="1332188.L336_0626"/>
<keyword evidence="2" id="KW-1185">Reference proteome</keyword>
<dbReference type="Proteomes" id="UP000013893">
    <property type="component" value="Chromosome"/>
</dbReference>
<proteinExistence type="predicted"/>
<dbReference type="HOGENOM" id="CLU_3381150_0_0_0"/>
<accession>R4PN24</accession>
<gene>
    <name evidence="1" type="ORF">L336_0626</name>
</gene>
<organism evidence="1 2">
    <name type="scientific">Candidatus Saccharimonas aalborgensis</name>
    <dbReference type="NCBI Taxonomy" id="1332188"/>
    <lineage>
        <taxon>Bacteria</taxon>
        <taxon>Candidatus Saccharimonadota</taxon>
        <taxon>Candidatus Saccharimonadia</taxon>
        <taxon>Candidatus Saccharimonadales</taxon>
        <taxon>Candidatus Saccharimonadaceae</taxon>
        <taxon>Candidatus Saccharimonas</taxon>
    </lineage>
</organism>
<protein>
    <submittedName>
        <fullName evidence="1">Uncharacterized protein</fullName>
    </submittedName>
</protein>
<evidence type="ECO:0000313" key="2">
    <source>
        <dbReference type="Proteomes" id="UP000013893"/>
    </source>
</evidence>
<dbReference type="AlphaFoldDB" id="R4PN24"/>